<keyword evidence="5" id="KW-1185">Reference proteome</keyword>
<feature type="signal peptide" evidence="2">
    <location>
        <begin position="1"/>
        <end position="28"/>
    </location>
</feature>
<organism evidence="4 5">
    <name type="scientific">Streptomyces indicus</name>
    <dbReference type="NCBI Taxonomy" id="417292"/>
    <lineage>
        <taxon>Bacteria</taxon>
        <taxon>Bacillati</taxon>
        <taxon>Actinomycetota</taxon>
        <taxon>Actinomycetes</taxon>
        <taxon>Kitasatosporales</taxon>
        <taxon>Streptomycetaceae</taxon>
        <taxon>Streptomyces</taxon>
    </lineage>
</organism>
<keyword evidence="4" id="KW-0378">Hydrolase</keyword>
<feature type="region of interest" description="Disordered" evidence="1">
    <location>
        <begin position="218"/>
        <end position="237"/>
    </location>
</feature>
<dbReference type="Pfam" id="PF02557">
    <property type="entry name" value="VanY"/>
    <property type="match status" value="1"/>
</dbReference>
<proteinExistence type="predicted"/>
<evidence type="ECO:0000259" key="3">
    <source>
        <dbReference type="Pfam" id="PF02557"/>
    </source>
</evidence>
<dbReference type="Proteomes" id="UP000199155">
    <property type="component" value="Unassembled WGS sequence"/>
</dbReference>
<dbReference type="PANTHER" id="PTHR34385">
    <property type="entry name" value="D-ALANYL-D-ALANINE CARBOXYPEPTIDASE"/>
    <property type="match status" value="1"/>
</dbReference>
<feature type="compositionally biased region" description="Low complexity" evidence="1">
    <location>
        <begin position="61"/>
        <end position="72"/>
    </location>
</feature>
<reference evidence="4 5" key="1">
    <citation type="submission" date="2016-10" db="EMBL/GenBank/DDBJ databases">
        <authorList>
            <person name="de Groot N.N."/>
        </authorList>
    </citation>
    <scope>NUCLEOTIDE SEQUENCE [LARGE SCALE GENOMIC DNA]</scope>
    <source>
        <strain evidence="4 5">CGMCC 4.5727</strain>
    </source>
</reference>
<keyword evidence="2" id="KW-0732">Signal</keyword>
<dbReference type="GO" id="GO:0004180">
    <property type="term" value="F:carboxypeptidase activity"/>
    <property type="evidence" value="ECO:0007669"/>
    <property type="project" value="UniProtKB-KW"/>
</dbReference>
<feature type="domain" description="D-alanyl-D-alanine carboxypeptidase-like core" evidence="3">
    <location>
        <begin position="104"/>
        <end position="205"/>
    </location>
</feature>
<dbReference type="EMBL" id="FNFF01000019">
    <property type="protein sequence ID" value="SDL14058.1"/>
    <property type="molecule type" value="Genomic_DNA"/>
</dbReference>
<gene>
    <name evidence="4" type="ORF">SAMN05421806_11987</name>
</gene>
<dbReference type="SUPFAM" id="SSF55166">
    <property type="entry name" value="Hedgehog/DD-peptidase"/>
    <property type="match status" value="1"/>
</dbReference>
<feature type="compositionally biased region" description="Polar residues" evidence="1">
    <location>
        <begin position="38"/>
        <end position="58"/>
    </location>
</feature>
<feature type="compositionally biased region" description="Basic and acidic residues" evidence="1">
    <location>
        <begin position="225"/>
        <end position="237"/>
    </location>
</feature>
<dbReference type="Gene3D" id="3.30.1380.10">
    <property type="match status" value="1"/>
</dbReference>
<dbReference type="InterPro" id="IPR052179">
    <property type="entry name" value="DD-CPase-like"/>
</dbReference>
<evidence type="ECO:0000313" key="5">
    <source>
        <dbReference type="Proteomes" id="UP000199155"/>
    </source>
</evidence>
<feature type="region of interest" description="Disordered" evidence="1">
    <location>
        <begin position="38"/>
        <end position="89"/>
    </location>
</feature>
<dbReference type="OrthoDB" id="3293184at2"/>
<dbReference type="GO" id="GO:0006508">
    <property type="term" value="P:proteolysis"/>
    <property type="evidence" value="ECO:0007669"/>
    <property type="project" value="InterPro"/>
</dbReference>
<name>A0A1G9HM60_9ACTN</name>
<dbReference type="PROSITE" id="PS51257">
    <property type="entry name" value="PROKAR_LIPOPROTEIN"/>
    <property type="match status" value="1"/>
</dbReference>
<dbReference type="STRING" id="417292.SAMN05421806_11987"/>
<dbReference type="AlphaFoldDB" id="A0A1G9HM60"/>
<feature type="chain" id="PRO_5038763337" evidence="2">
    <location>
        <begin position="29"/>
        <end position="237"/>
    </location>
</feature>
<dbReference type="PANTHER" id="PTHR34385:SF1">
    <property type="entry name" value="PEPTIDOGLYCAN L-ALANYL-D-GLUTAMATE ENDOPEPTIDASE CWLK"/>
    <property type="match status" value="1"/>
</dbReference>
<evidence type="ECO:0000256" key="1">
    <source>
        <dbReference type="SAM" id="MobiDB-lite"/>
    </source>
</evidence>
<sequence length="237" mass="24858">MRTINPAPPAPRSRRTPAALALATAALAACVTACQSQPASSSFAATDPHTTPPASQHADTAHPSPHSPSSRPSARDAGSRPLGRADGAVPSGTLLTAEIPALTHLDPALRSALRRAAADAARSGVTIVLNSGWRSPAYQDDLLRKAISQYGSQEEAARWVATSDTSPHVAGKAADLGPSTATSWLSRHGESYGLCQIYRNEPWHYELRPEAATKGCPAMYADPTEDPRMSGDAHADR</sequence>
<accession>A0A1G9HM60</accession>
<dbReference type="InterPro" id="IPR009045">
    <property type="entry name" value="Zn_M74/Hedgehog-like"/>
</dbReference>
<keyword evidence="4" id="KW-0645">Protease</keyword>
<dbReference type="RefSeq" id="WP_093616648.1">
    <property type="nucleotide sequence ID" value="NZ_FNFF01000019.1"/>
</dbReference>
<evidence type="ECO:0000313" key="4">
    <source>
        <dbReference type="EMBL" id="SDL14058.1"/>
    </source>
</evidence>
<evidence type="ECO:0000256" key="2">
    <source>
        <dbReference type="SAM" id="SignalP"/>
    </source>
</evidence>
<keyword evidence="4" id="KW-0121">Carboxypeptidase</keyword>
<protein>
    <submittedName>
        <fullName evidence="4">D-alanyl-D-alanine carboxypeptidase</fullName>
    </submittedName>
</protein>
<dbReference type="InterPro" id="IPR003709">
    <property type="entry name" value="VanY-like_core_dom"/>
</dbReference>